<dbReference type="InterPro" id="IPR039422">
    <property type="entry name" value="MarR/SlyA-like"/>
</dbReference>
<dbReference type="Gene3D" id="1.10.10.10">
    <property type="entry name" value="Winged helix-like DNA-binding domain superfamily/Winged helix DNA-binding domain"/>
    <property type="match status" value="1"/>
</dbReference>
<keyword evidence="2" id="KW-0238">DNA-binding</keyword>
<sequence>MPDNTRGRRLPPGSASEGDADALVTSLLTASRTLVGVSARSLAEVEETVTVTQFRTLVVLAGHGAMTLVRLSRLLEVNSSTAQRQVDRLLGLGLVSRRENPEDRREVRVDLTAEGARIVSTVTRRRRGAIAAIVRRMPEGQRDALISALEAFALAAGEPLAEVDAAGRLGW</sequence>
<evidence type="ECO:0000256" key="3">
    <source>
        <dbReference type="ARBA" id="ARBA00023163"/>
    </source>
</evidence>
<dbReference type="SUPFAM" id="SSF46785">
    <property type="entry name" value="Winged helix' DNA-binding domain"/>
    <property type="match status" value="1"/>
</dbReference>
<feature type="domain" description="HTH marR-type" evidence="4">
    <location>
        <begin position="20"/>
        <end position="154"/>
    </location>
</feature>
<dbReference type="PROSITE" id="PS50995">
    <property type="entry name" value="HTH_MARR_2"/>
    <property type="match status" value="1"/>
</dbReference>
<comment type="caution">
    <text evidence="5">The sequence shown here is derived from an EMBL/GenBank/DDBJ whole genome shotgun (WGS) entry which is preliminary data.</text>
</comment>
<dbReference type="PRINTS" id="PR00598">
    <property type="entry name" value="HTHMARR"/>
</dbReference>
<dbReference type="PATRIC" id="fig|584657.3.peg.1160"/>
<dbReference type="RefSeq" id="WP_034714486.1">
    <property type="nucleotide sequence ID" value="NZ_AWQS01000029.1"/>
</dbReference>
<evidence type="ECO:0000259" key="4">
    <source>
        <dbReference type="PROSITE" id="PS50995"/>
    </source>
</evidence>
<dbReference type="OrthoDB" id="3573114at2"/>
<evidence type="ECO:0000313" key="6">
    <source>
        <dbReference type="Proteomes" id="UP000019494"/>
    </source>
</evidence>
<dbReference type="PROSITE" id="PS01117">
    <property type="entry name" value="HTH_MARR_1"/>
    <property type="match status" value="1"/>
</dbReference>
<dbReference type="GO" id="GO:0003700">
    <property type="term" value="F:DNA-binding transcription factor activity"/>
    <property type="evidence" value="ECO:0007669"/>
    <property type="project" value="InterPro"/>
</dbReference>
<dbReference type="SMART" id="SM00347">
    <property type="entry name" value="HTH_MARR"/>
    <property type="match status" value="1"/>
</dbReference>
<dbReference type="PANTHER" id="PTHR33164:SF94">
    <property type="entry name" value="TRANSCRIPTIONAL REGULATORY PROTEIN-RELATED"/>
    <property type="match status" value="1"/>
</dbReference>
<protein>
    <submittedName>
        <fullName evidence="5">MarR family transcriptional regulator</fullName>
    </submittedName>
</protein>
<dbReference type="InterPro" id="IPR036388">
    <property type="entry name" value="WH-like_DNA-bd_sf"/>
</dbReference>
<evidence type="ECO:0000256" key="1">
    <source>
        <dbReference type="ARBA" id="ARBA00023015"/>
    </source>
</evidence>
<dbReference type="Pfam" id="PF01047">
    <property type="entry name" value="MarR"/>
    <property type="match status" value="1"/>
</dbReference>
<dbReference type="GO" id="GO:0006950">
    <property type="term" value="P:response to stress"/>
    <property type="evidence" value="ECO:0007669"/>
    <property type="project" value="TreeGrafter"/>
</dbReference>
<evidence type="ECO:0000256" key="2">
    <source>
        <dbReference type="ARBA" id="ARBA00023125"/>
    </source>
</evidence>
<dbReference type="Proteomes" id="UP000019494">
    <property type="component" value="Unassembled WGS sequence"/>
</dbReference>
<name>W9GKT9_9MICO</name>
<keyword evidence="3" id="KW-0804">Transcription</keyword>
<dbReference type="AlphaFoldDB" id="W9GKT9"/>
<dbReference type="PANTHER" id="PTHR33164">
    <property type="entry name" value="TRANSCRIPTIONAL REGULATOR, MARR FAMILY"/>
    <property type="match status" value="1"/>
</dbReference>
<keyword evidence="1" id="KW-0805">Transcription regulation</keyword>
<dbReference type="GO" id="GO:0003677">
    <property type="term" value="F:DNA binding"/>
    <property type="evidence" value="ECO:0007669"/>
    <property type="project" value="UniProtKB-KW"/>
</dbReference>
<gene>
    <name evidence="5" type="ORF">N864_14345</name>
</gene>
<evidence type="ECO:0000313" key="5">
    <source>
        <dbReference type="EMBL" id="EWT06881.1"/>
    </source>
</evidence>
<dbReference type="InterPro" id="IPR000835">
    <property type="entry name" value="HTH_MarR-typ"/>
</dbReference>
<keyword evidence="6" id="KW-1185">Reference proteome</keyword>
<accession>W9GKT9</accession>
<proteinExistence type="predicted"/>
<dbReference type="InterPro" id="IPR036390">
    <property type="entry name" value="WH_DNA-bd_sf"/>
</dbReference>
<dbReference type="EMBL" id="AWQS01000029">
    <property type="protein sequence ID" value="EWT06881.1"/>
    <property type="molecule type" value="Genomic_DNA"/>
</dbReference>
<reference evidence="6" key="1">
    <citation type="submission" date="2013-08" db="EMBL/GenBank/DDBJ databases">
        <title>Intrasporangium oryzae NRRL B-24470.</title>
        <authorList>
            <person name="Liu H."/>
            <person name="Wang G."/>
        </authorList>
    </citation>
    <scope>NUCLEOTIDE SEQUENCE [LARGE SCALE GENOMIC DNA]</scope>
    <source>
        <strain evidence="6">Q5-1</strain>
    </source>
</reference>
<dbReference type="InterPro" id="IPR023187">
    <property type="entry name" value="Tscrpt_reg_MarR-type_CS"/>
</dbReference>
<organism evidence="5 6">
    <name type="scientific">Intrasporangium chromatireducens Q5-1</name>
    <dbReference type="NCBI Taxonomy" id="584657"/>
    <lineage>
        <taxon>Bacteria</taxon>
        <taxon>Bacillati</taxon>
        <taxon>Actinomycetota</taxon>
        <taxon>Actinomycetes</taxon>
        <taxon>Micrococcales</taxon>
        <taxon>Intrasporangiaceae</taxon>
        <taxon>Intrasporangium</taxon>
    </lineage>
</organism>